<name>A0AA35RQD8_GEOBA</name>
<dbReference type="Pfam" id="PF25880">
    <property type="entry name" value="WHD_CHMP7_1st"/>
    <property type="match status" value="1"/>
</dbReference>
<organism evidence="2 3">
    <name type="scientific">Geodia barretti</name>
    <name type="common">Barrett's horny sponge</name>
    <dbReference type="NCBI Taxonomy" id="519541"/>
    <lineage>
        <taxon>Eukaryota</taxon>
        <taxon>Metazoa</taxon>
        <taxon>Porifera</taxon>
        <taxon>Demospongiae</taxon>
        <taxon>Heteroscleromorpha</taxon>
        <taxon>Tetractinellida</taxon>
        <taxon>Astrophorina</taxon>
        <taxon>Geodiidae</taxon>
        <taxon>Geodia</taxon>
    </lineage>
</organism>
<keyword evidence="3" id="KW-1185">Reference proteome</keyword>
<comment type="similarity">
    <text evidence="1">Belongs to the SNF7 family.</text>
</comment>
<evidence type="ECO:0000313" key="3">
    <source>
        <dbReference type="Proteomes" id="UP001174909"/>
    </source>
</evidence>
<proteinExistence type="inferred from homology"/>
<accession>A0AA35RQD8</accession>
<gene>
    <name evidence="2" type="ORF">GBAR_LOCUS9174</name>
</gene>
<protein>
    <submittedName>
        <fullName evidence="2">Charged multivesicular body protein 7</fullName>
    </submittedName>
</protein>
<sequence length="324" mass="36752">MTSASATSGDLAYPADWEDEDRMHFLLGSFPPTAASSSLSLEEQKVQFWSSLIHSVSRATRRPVFSVREIAERLQWRGQTPSCLKQVLDVMRQRRQLCLIQDLLESANEQGWLSWGAGILSSPVKWVWRKHQPPIHFMDIVYVDTQLLKDAADSVLNQLQSMVEFRNTDQVVSGDKLKSVSLEVVESSAAEAVELELVRRGKVRCRTFNGQKIIKFCMTGDHLPVNVTDMDLHILSIKETIADLETHTSSLAKRTARMKKEARNHLQQKHRELALSYLRRGRGAQQKLVSKAAMLANVEDILHQIQMAETNALVLEAYQKVEMC</sequence>
<reference evidence="2" key="1">
    <citation type="submission" date="2023-03" db="EMBL/GenBank/DDBJ databases">
        <authorList>
            <person name="Steffen K."/>
            <person name="Cardenas P."/>
        </authorList>
    </citation>
    <scope>NUCLEOTIDE SEQUENCE</scope>
</reference>
<dbReference type="Pfam" id="PF03357">
    <property type="entry name" value="Snf7"/>
    <property type="match status" value="1"/>
</dbReference>
<dbReference type="EMBL" id="CASHTH010001386">
    <property type="protein sequence ID" value="CAI8014686.1"/>
    <property type="molecule type" value="Genomic_DNA"/>
</dbReference>
<dbReference type="GO" id="GO:0007034">
    <property type="term" value="P:vacuolar transport"/>
    <property type="evidence" value="ECO:0007669"/>
    <property type="project" value="InterPro"/>
</dbReference>
<dbReference type="Proteomes" id="UP001174909">
    <property type="component" value="Unassembled WGS sequence"/>
</dbReference>
<dbReference type="AlphaFoldDB" id="A0AA35RQD8"/>
<evidence type="ECO:0000313" key="2">
    <source>
        <dbReference type="EMBL" id="CAI8014686.1"/>
    </source>
</evidence>
<dbReference type="InterPro" id="IPR005024">
    <property type="entry name" value="Snf7_fam"/>
</dbReference>
<evidence type="ECO:0000256" key="1">
    <source>
        <dbReference type="ARBA" id="ARBA00006190"/>
    </source>
</evidence>
<comment type="caution">
    <text evidence="2">The sequence shown here is derived from an EMBL/GenBank/DDBJ whole genome shotgun (WGS) entry which is preliminary data.</text>
</comment>